<protein>
    <submittedName>
        <fullName evidence="3">Uncharacterized protein</fullName>
    </submittedName>
</protein>
<keyword evidence="2" id="KW-1133">Transmembrane helix</keyword>
<feature type="compositionally biased region" description="Low complexity" evidence="1">
    <location>
        <begin position="77"/>
        <end position="86"/>
    </location>
</feature>
<proteinExistence type="predicted"/>
<reference evidence="3 4" key="1">
    <citation type="journal article" date="2014" name="PLoS Genet.">
        <title>Phylogenetically driven sequencing of extremely halophilic archaea reveals strategies for static and dynamic osmo-response.</title>
        <authorList>
            <person name="Becker E.A."/>
            <person name="Seitzer P.M."/>
            <person name="Tritt A."/>
            <person name="Larsen D."/>
            <person name="Krusor M."/>
            <person name="Yao A.I."/>
            <person name="Wu D."/>
            <person name="Madern D."/>
            <person name="Eisen J.A."/>
            <person name="Darling A.E."/>
            <person name="Facciotti M.T."/>
        </authorList>
    </citation>
    <scope>NUCLEOTIDE SEQUENCE [LARGE SCALE GENOMIC DNA]</scope>
    <source>
        <strain evidence="3 4">DSM 1137</strain>
    </source>
</reference>
<dbReference type="EMBL" id="AOJE01000025">
    <property type="protein sequence ID" value="ELZ40648.1"/>
    <property type="molecule type" value="Genomic_DNA"/>
</dbReference>
<dbReference type="RefSeq" id="WP_004047795.1">
    <property type="nucleotide sequence ID" value="NZ_AOJE01000025.1"/>
</dbReference>
<feature type="region of interest" description="Disordered" evidence="1">
    <location>
        <begin position="43"/>
        <end position="109"/>
    </location>
</feature>
<dbReference type="OrthoDB" id="238650at2157"/>
<feature type="compositionally biased region" description="Polar residues" evidence="1">
    <location>
        <begin position="97"/>
        <end position="109"/>
    </location>
</feature>
<dbReference type="STRING" id="1227484.C471_07691"/>
<evidence type="ECO:0000313" key="3">
    <source>
        <dbReference type="EMBL" id="ELZ40648.1"/>
    </source>
</evidence>
<accession>M0E0T5</accession>
<keyword evidence="2" id="KW-0812">Transmembrane</keyword>
<evidence type="ECO:0000313" key="4">
    <source>
        <dbReference type="Proteomes" id="UP000011514"/>
    </source>
</evidence>
<evidence type="ECO:0000256" key="2">
    <source>
        <dbReference type="SAM" id="Phobius"/>
    </source>
</evidence>
<keyword evidence="4" id="KW-1185">Reference proteome</keyword>
<evidence type="ECO:0000256" key="1">
    <source>
        <dbReference type="SAM" id="MobiDB-lite"/>
    </source>
</evidence>
<name>M0E0T5_9EURY</name>
<sequence length="443" mass="48040">MTRRFTALTAIMLVVCLIGAGVGGVAADSPGVTADQFAVGDQVSEPVDEEPTQNETAEQDGGGNTSTESSDSDQPPDTDTPSMSDTARITGVDTESEVGSATARDSANGTAFNTKGEFVVFRVSEPLDAARIQQSPATVEMLGPQSVMVEFESDAAPLDEESLYTLELFYTDGSDSQVDLYASDTDITVGSDVMEDMRPVILGIMDRAEEAGYEDSATGLQNYVEDTEETAELLDSVFSEQAARLAQIGLMAAMNPLFWVIVVSGAALLAVRSYRRDGRIHRLISQDTGQDTRLLREAWLQWQSDRQTAAEEPLSELKSVGQMGEIYWRDTYGVSSVADLAEIAHNGIPVEDEHGDVNHVGGIEELQEADDLMESWLEPVCRESRVAAPEIALAHLKSALTRMCSDHGMSHRYRSTREDVRRLIEQRDGSTASSEFDTDGGTQ</sequence>
<comment type="caution">
    <text evidence="3">The sequence shown here is derived from an EMBL/GenBank/DDBJ whole genome shotgun (WGS) entry which is preliminary data.</text>
</comment>
<gene>
    <name evidence="3" type="ORF">C471_07691</name>
</gene>
<dbReference type="PATRIC" id="fig|1227484.4.peg.1550"/>
<feature type="transmembrane region" description="Helical" evidence="2">
    <location>
        <begin position="248"/>
        <end position="271"/>
    </location>
</feature>
<dbReference type="AlphaFoldDB" id="M0E0T5"/>
<dbReference type="Proteomes" id="UP000011514">
    <property type="component" value="Unassembled WGS sequence"/>
</dbReference>
<keyword evidence="2" id="KW-0472">Membrane</keyword>
<organism evidence="3 4">
    <name type="scientific">Halorubrum saccharovorum DSM 1137</name>
    <dbReference type="NCBI Taxonomy" id="1227484"/>
    <lineage>
        <taxon>Archaea</taxon>
        <taxon>Methanobacteriati</taxon>
        <taxon>Methanobacteriota</taxon>
        <taxon>Stenosarchaea group</taxon>
        <taxon>Halobacteria</taxon>
        <taxon>Halobacteriales</taxon>
        <taxon>Haloferacaceae</taxon>
        <taxon>Halorubrum</taxon>
    </lineage>
</organism>